<feature type="region of interest" description="Disordered" evidence="1">
    <location>
        <begin position="674"/>
        <end position="700"/>
    </location>
</feature>
<reference evidence="3" key="1">
    <citation type="journal article" date="2015" name="PLoS ONE">
        <title>Comprehensive Evaluation of Toxoplasma gondii VEG and Neospora caninum LIV Genomes with Tachyzoite Stage Transcriptome and Proteome Defines Novel Transcript Features.</title>
        <authorList>
            <person name="Ramaprasad A."/>
            <person name="Mourier T."/>
            <person name="Naeem R."/>
            <person name="Malas T.B."/>
            <person name="Moussa E."/>
            <person name="Panigrahi A."/>
            <person name="Vermont S.J."/>
            <person name="Otto T.D."/>
            <person name="Wastling J."/>
            <person name="Pain A."/>
        </authorList>
    </citation>
    <scope>NUCLEOTIDE SEQUENCE</scope>
    <source>
        <strain evidence="3">Liverpool</strain>
    </source>
</reference>
<accession>A0A0F7U369</accession>
<feature type="compositionally biased region" description="Polar residues" evidence="1">
    <location>
        <begin position="373"/>
        <end position="382"/>
    </location>
</feature>
<proteinExistence type="predicted"/>
<dbReference type="InterPro" id="IPR024453">
    <property type="entry name" value="Peptidase_C92"/>
</dbReference>
<feature type="compositionally biased region" description="Basic and acidic residues" evidence="1">
    <location>
        <begin position="559"/>
        <end position="571"/>
    </location>
</feature>
<gene>
    <name evidence="3" type="ORF">BN1204_001540</name>
</gene>
<evidence type="ECO:0000313" key="3">
    <source>
        <dbReference type="EMBL" id="CEL64249.1"/>
    </source>
</evidence>
<dbReference type="SUPFAM" id="SSF50729">
    <property type="entry name" value="PH domain-like"/>
    <property type="match status" value="1"/>
</dbReference>
<feature type="compositionally biased region" description="Low complexity" evidence="1">
    <location>
        <begin position="36"/>
        <end position="72"/>
    </location>
</feature>
<dbReference type="Pfam" id="PF00169">
    <property type="entry name" value="PH"/>
    <property type="match status" value="1"/>
</dbReference>
<feature type="compositionally biased region" description="Polar residues" evidence="1">
    <location>
        <begin position="1"/>
        <end position="12"/>
    </location>
</feature>
<protein>
    <submittedName>
        <fullName evidence="3">PH domain-containing protein, putative</fullName>
    </submittedName>
</protein>
<dbReference type="InterPro" id="IPR038765">
    <property type="entry name" value="Papain-like_cys_pep_sf"/>
</dbReference>
<name>A0A0F7U369_NEOCL</name>
<organism evidence="3">
    <name type="scientific">Neospora caninum (strain Liverpool)</name>
    <dbReference type="NCBI Taxonomy" id="572307"/>
    <lineage>
        <taxon>Eukaryota</taxon>
        <taxon>Sar</taxon>
        <taxon>Alveolata</taxon>
        <taxon>Apicomplexa</taxon>
        <taxon>Conoidasida</taxon>
        <taxon>Coccidia</taxon>
        <taxon>Eucoccidiorida</taxon>
        <taxon>Eimeriorina</taxon>
        <taxon>Sarcocystidae</taxon>
        <taxon>Neospora</taxon>
    </lineage>
</organism>
<dbReference type="PANTHER" id="PTHR47112">
    <property type="entry name" value="PX DOMAIN-CONTAINING PROTEIN"/>
    <property type="match status" value="1"/>
</dbReference>
<dbReference type="InterPro" id="IPR011993">
    <property type="entry name" value="PH-like_dom_sf"/>
</dbReference>
<feature type="compositionally biased region" description="Acidic residues" evidence="1">
    <location>
        <begin position="641"/>
        <end position="650"/>
    </location>
</feature>
<feature type="compositionally biased region" description="Low complexity" evidence="1">
    <location>
        <begin position="434"/>
        <end position="450"/>
    </location>
</feature>
<feature type="region of interest" description="Disordered" evidence="1">
    <location>
        <begin position="1109"/>
        <end position="1137"/>
    </location>
</feature>
<feature type="compositionally biased region" description="Low complexity" evidence="1">
    <location>
        <begin position="467"/>
        <end position="531"/>
    </location>
</feature>
<dbReference type="PROSITE" id="PS50003">
    <property type="entry name" value="PH_DOMAIN"/>
    <property type="match status" value="1"/>
</dbReference>
<feature type="compositionally biased region" description="Low complexity" evidence="1">
    <location>
        <begin position="80"/>
        <end position="322"/>
    </location>
</feature>
<feature type="compositionally biased region" description="Basic and acidic residues" evidence="1">
    <location>
        <begin position="628"/>
        <end position="640"/>
    </location>
</feature>
<feature type="compositionally biased region" description="Low complexity" evidence="1">
    <location>
        <begin position="362"/>
        <end position="372"/>
    </location>
</feature>
<dbReference type="AlphaFoldDB" id="A0A0F7U369"/>
<dbReference type="PANTHER" id="PTHR47112:SF1">
    <property type="entry name" value="PX DOMAIN-CONTAINING PROTEIN"/>
    <property type="match status" value="1"/>
</dbReference>
<feature type="compositionally biased region" description="Low complexity" evidence="1">
    <location>
        <begin position="329"/>
        <end position="353"/>
    </location>
</feature>
<dbReference type="Gene3D" id="3.90.1720.10">
    <property type="entry name" value="endopeptidase domain like (from Nostoc punctiforme)"/>
    <property type="match status" value="1"/>
</dbReference>
<evidence type="ECO:0000259" key="2">
    <source>
        <dbReference type="PROSITE" id="PS50003"/>
    </source>
</evidence>
<feature type="region of interest" description="Disordered" evidence="1">
    <location>
        <begin position="1"/>
        <end position="594"/>
    </location>
</feature>
<dbReference type="EMBL" id="LN714474">
    <property type="protein sequence ID" value="CEL64249.1"/>
    <property type="molecule type" value="Genomic_DNA"/>
</dbReference>
<evidence type="ECO:0000256" key="1">
    <source>
        <dbReference type="SAM" id="MobiDB-lite"/>
    </source>
</evidence>
<dbReference type="InterPro" id="IPR001849">
    <property type="entry name" value="PH_domain"/>
</dbReference>
<dbReference type="Gene3D" id="2.30.29.30">
    <property type="entry name" value="Pleckstrin-homology domain (PH domain)/Phosphotyrosine-binding domain (PTB)"/>
    <property type="match status" value="1"/>
</dbReference>
<feature type="region of interest" description="Disordered" evidence="1">
    <location>
        <begin position="608"/>
        <end position="650"/>
    </location>
</feature>
<dbReference type="SUPFAM" id="SSF54001">
    <property type="entry name" value="Cysteine proteinases"/>
    <property type="match status" value="1"/>
</dbReference>
<dbReference type="Pfam" id="PF05708">
    <property type="entry name" value="Peptidase_C92"/>
    <property type="match status" value="1"/>
</dbReference>
<dbReference type="SMART" id="SM00233">
    <property type="entry name" value="PH"/>
    <property type="match status" value="1"/>
</dbReference>
<feature type="domain" description="PH" evidence="2">
    <location>
        <begin position="743"/>
        <end position="891"/>
    </location>
</feature>
<sequence length="1181" mass="123565">MANQEEQTSLSGESEKRTDDALPQSASGEGKREDFSSPPSSSSSLPASSAPSSPSAARPPHSGSSSLSSQSPPSAPSSPPSSAASSFPASSASSGLGPSPSVSSSSSSPSVSSSSSSLSVSSSSSSPSVSSSSSSPSVSSSSSSPSVSSSSSSPSVSSSSSSPSLSSSSSSPSLSSSSFSSSTSSGLGPSPAATLPSSSSSPSLSSSSSSPSLSSSSFSSSTSSGLGPSPAATLPSSSSSPSLSSSSSSPSLSSSSFSSSTSSGLGPSPAATLPSSSSSPSVFSCSSSPSVFSSSSSPPVSSSSSSSSVSSSSSSASSSPTSSYPPAPSAASSSFASASLAATLSSSRASESSPPVPPPSLLPEGVSVSLPSTEAQQTQGASAPTPAAVPGQPSPPSSSPVLRERRLSFQHSPDVLSFPPGKDAAQEQALLVDSLQSRPRSPRPSAFSPPEEQETIVPSPEQAVVLSPSSASPSSASPFSASPSSAAPSSAAPSSASPSSASPSSASPSSASPSFSSSVSAPDASASPTSSVRPSALSPGLADSSQFGVESRLGVDCSTAEREKMRQETRSRSYAMARPRWSQGPFLGSRGAAVSAWKWERPSREAANCAGFERQGPSTQDENPSPFRLEERTTGRHGDMGETDSDEEAEGEVLEFCGESFDSRDDLLMGDESEELLDGEPSVRAVEDEDSSPETAATETVLSPEDALFEGGVHPRRRTASDDSVAALQEFTFLYQAALRKRGISCCGYLKKRSPNRLVGWQRRWFVLKDKRLLYYRQPEDRTPAGRIDLELVKIKIQCLWNPRQFHGGLLCRSGSMLEPLTPGYSAATGWMELLCCGSGPKGSQLLVAANDLQEEVRFRLKPVGCTRVFELAGPYVEVVNWIDKLRQVVKSCHVSRHYVRRVAQQRGFWKVERISPDKFEEIVDTGDIILFRTKKFPAQLQRAVTRGHYDHVGMMLRNQDKDIFILESMGDTGVIITSWKTFVKAKWYTAYRKVVLRRLRWSRQPESLSRLLAFLQKVVGRNYELTFSKLFATGVAPDKPDKGYFCSELVAAALKEIGALPEDTKCARYWPHTFAAGSALKLSEGFELDEELLVDFCLRSKARKRHGPKKLEGRTVPLPKPPLQEELTDTDRVPLPPDTGRLNSFLGCASAVGETEAPLEETPSRVNEAELHIGEEMQVV</sequence>